<keyword evidence="5" id="KW-0547">Nucleotide-binding</keyword>
<keyword evidence="10" id="KW-0175">Coiled coil</keyword>
<dbReference type="InterPro" id="IPR035965">
    <property type="entry name" value="PAS-like_dom_sf"/>
</dbReference>
<dbReference type="SMART" id="SM00448">
    <property type="entry name" value="REC"/>
    <property type="match status" value="1"/>
</dbReference>
<dbReference type="InterPro" id="IPR004358">
    <property type="entry name" value="Sig_transdc_His_kin-like_C"/>
</dbReference>
<sequence>MDAQDKGHQEFLEEISLLKKQISELEQFKAEHQRLDEALLEIETKYRFITENTADIIRILDMNQRCIYVSPSISRIRGFTVEEALNLTLDQDLPPESLRQIRSMTEEEMKLEASGTADPNRTRTLELEVYKKDGSLLWMEIKFTFSHNREGELTGILIVSRDINERKKAEQALRESEQALRTMFDNTYDAIFVHDLEGRVLDCNQKLQEIYGVTREQALSSTIIDDFSAPDNPLDSLAGWWNRVLEGEVITFEWKAKRPNDGSFFDVEVALKRIVLGSREVVLANVRDITRRKAAEAALMESEEKFRTLVENSFDAIFRIDRDHRYLYANPVVQKQSGIPPEAFIGKTFEDMGFPEALCSEWHESIEQIFTSGKMSRSEFQLPNGTWIDLFRIPEKDDTGKVKAIIATGRDITEHKQIESLWKILFQAAPLAMCVVDGDRVMIRVNDYNLPIFGYRPEELIGRSARLLYFSDEEYRAAGEALYAPDFTPREFRLKRKDGESVWVLMGRSYLNGTDPSGGSIIVSQDITARKTLEEQLRQAQKMEAIGQLAGGVAHDFNNILQAILGYTNIVLCSVDPDDRHYGKLKEVEKAGEKAAALTRQLLAFSRRQVLQLGPVDLNSTIEDLMKMLRRLLGENIELSILPGAALWKVNADRSQMDQVILNLCVNARDAMPDGGRLSIETQNIRLDYDYCANHDWAKPGRYVRMSITDSGCGMDPETMDKIFEPFFTTKEKWRGTGLGLATVYGIVRQHEGMIQVYSEIGKGSRFHVYLPVNESTEEEILTEEQVPPPGGHETILMAEDDEPLRFLTEEILKMAGYRVLAAVDGEDALRVYRDHAREVDLLLLDVIMPKKGGRSVYDEIRVVHPDIRCLFMSGYSEDAVHTNFVLEEGLKLIQKPFKSMDLLSMLRQELDRPQRNQ</sequence>
<dbReference type="OrthoDB" id="9806821at2"/>
<dbReference type="Pfam" id="PF08448">
    <property type="entry name" value="PAS_4"/>
    <property type="match status" value="1"/>
</dbReference>
<keyword evidence="6" id="KW-0418">Kinase</keyword>
<dbReference type="SMART" id="SM00388">
    <property type="entry name" value="HisKA"/>
    <property type="match status" value="1"/>
</dbReference>
<feature type="domain" description="PAS" evidence="13">
    <location>
        <begin position="176"/>
        <end position="232"/>
    </location>
</feature>
<evidence type="ECO:0000256" key="2">
    <source>
        <dbReference type="ARBA" id="ARBA00012438"/>
    </source>
</evidence>
<evidence type="ECO:0000256" key="5">
    <source>
        <dbReference type="ARBA" id="ARBA00022741"/>
    </source>
</evidence>
<dbReference type="GO" id="GO:0000155">
    <property type="term" value="F:phosphorelay sensor kinase activity"/>
    <property type="evidence" value="ECO:0007669"/>
    <property type="project" value="InterPro"/>
</dbReference>
<dbReference type="AlphaFoldDB" id="A0A1H7W3K2"/>
<dbReference type="PROSITE" id="PS50110">
    <property type="entry name" value="RESPONSE_REGULATORY"/>
    <property type="match status" value="1"/>
</dbReference>
<dbReference type="InterPro" id="IPR036890">
    <property type="entry name" value="HATPase_C_sf"/>
</dbReference>
<dbReference type="PRINTS" id="PR00344">
    <property type="entry name" value="BCTRLSENSOR"/>
</dbReference>
<dbReference type="InterPro" id="IPR000700">
    <property type="entry name" value="PAS-assoc_C"/>
</dbReference>
<dbReference type="PANTHER" id="PTHR43065">
    <property type="entry name" value="SENSOR HISTIDINE KINASE"/>
    <property type="match status" value="1"/>
</dbReference>
<dbReference type="SUPFAM" id="SSF52172">
    <property type="entry name" value="CheY-like"/>
    <property type="match status" value="1"/>
</dbReference>
<dbReference type="InterPro" id="IPR013656">
    <property type="entry name" value="PAS_4"/>
</dbReference>
<dbReference type="CDD" id="cd00082">
    <property type="entry name" value="HisKA"/>
    <property type="match status" value="1"/>
</dbReference>
<feature type="coiled-coil region" evidence="10">
    <location>
        <begin position="18"/>
        <end position="45"/>
    </location>
</feature>
<dbReference type="GO" id="GO:0006355">
    <property type="term" value="P:regulation of DNA-templated transcription"/>
    <property type="evidence" value="ECO:0007669"/>
    <property type="project" value="InterPro"/>
</dbReference>
<dbReference type="SUPFAM" id="SSF55785">
    <property type="entry name" value="PYP-like sensor domain (PAS domain)"/>
    <property type="match status" value="4"/>
</dbReference>
<dbReference type="NCBIfam" id="TIGR00229">
    <property type="entry name" value="sensory_box"/>
    <property type="match status" value="4"/>
</dbReference>
<evidence type="ECO:0000256" key="6">
    <source>
        <dbReference type="ARBA" id="ARBA00022777"/>
    </source>
</evidence>
<dbReference type="Gene3D" id="3.30.565.10">
    <property type="entry name" value="Histidine kinase-like ATPase, C-terminal domain"/>
    <property type="match status" value="1"/>
</dbReference>
<evidence type="ECO:0000259" key="13">
    <source>
        <dbReference type="PROSITE" id="PS50112"/>
    </source>
</evidence>
<feature type="domain" description="PAS" evidence="13">
    <location>
        <begin position="418"/>
        <end position="474"/>
    </location>
</feature>
<dbReference type="InterPro" id="IPR003661">
    <property type="entry name" value="HisK_dim/P_dom"/>
</dbReference>
<evidence type="ECO:0000256" key="3">
    <source>
        <dbReference type="ARBA" id="ARBA00022553"/>
    </source>
</evidence>
<dbReference type="SUPFAM" id="SSF47384">
    <property type="entry name" value="Homodimeric domain of signal transducing histidine kinase"/>
    <property type="match status" value="1"/>
</dbReference>
<feature type="modified residue" description="4-aspartylphosphate" evidence="9">
    <location>
        <position position="846"/>
    </location>
</feature>
<dbReference type="Gene3D" id="3.40.50.2300">
    <property type="match status" value="1"/>
</dbReference>
<dbReference type="STRING" id="43775.SAMN04489760_105153"/>
<feature type="domain" description="PAC" evidence="14">
    <location>
        <begin position="488"/>
        <end position="539"/>
    </location>
</feature>
<evidence type="ECO:0000256" key="8">
    <source>
        <dbReference type="ARBA" id="ARBA00023012"/>
    </source>
</evidence>
<feature type="domain" description="Histidine kinase" evidence="11">
    <location>
        <begin position="552"/>
        <end position="775"/>
    </location>
</feature>
<dbReference type="InterPro" id="IPR003594">
    <property type="entry name" value="HATPase_dom"/>
</dbReference>
<keyword evidence="3 9" id="KW-0597">Phosphoprotein</keyword>
<organism evidence="15 16">
    <name type="scientific">Syntrophus gentianae</name>
    <dbReference type="NCBI Taxonomy" id="43775"/>
    <lineage>
        <taxon>Bacteria</taxon>
        <taxon>Pseudomonadati</taxon>
        <taxon>Thermodesulfobacteriota</taxon>
        <taxon>Syntrophia</taxon>
        <taxon>Syntrophales</taxon>
        <taxon>Syntrophaceae</taxon>
        <taxon>Syntrophus</taxon>
    </lineage>
</organism>
<dbReference type="EMBL" id="FOBS01000005">
    <property type="protein sequence ID" value="SEM16080.1"/>
    <property type="molecule type" value="Genomic_DNA"/>
</dbReference>
<dbReference type="CDD" id="cd00130">
    <property type="entry name" value="PAS"/>
    <property type="match status" value="4"/>
</dbReference>
<dbReference type="InterPro" id="IPR001610">
    <property type="entry name" value="PAC"/>
</dbReference>
<keyword evidence="8" id="KW-0902">Two-component regulatory system</keyword>
<dbReference type="GO" id="GO:0005524">
    <property type="term" value="F:ATP binding"/>
    <property type="evidence" value="ECO:0007669"/>
    <property type="project" value="UniProtKB-KW"/>
</dbReference>
<dbReference type="PANTHER" id="PTHR43065:SF42">
    <property type="entry name" value="TWO-COMPONENT SENSOR PPRA"/>
    <property type="match status" value="1"/>
</dbReference>
<dbReference type="InterPro" id="IPR011006">
    <property type="entry name" value="CheY-like_superfamily"/>
</dbReference>
<gene>
    <name evidence="15" type="ORF">SAMN04489760_105153</name>
</gene>
<dbReference type="Gene3D" id="1.10.287.130">
    <property type="match status" value="1"/>
</dbReference>
<dbReference type="Pfam" id="PF00072">
    <property type="entry name" value="Response_reg"/>
    <property type="match status" value="1"/>
</dbReference>
<evidence type="ECO:0000313" key="15">
    <source>
        <dbReference type="EMBL" id="SEM16080.1"/>
    </source>
</evidence>
<dbReference type="PROSITE" id="PS50112">
    <property type="entry name" value="PAS"/>
    <property type="match status" value="4"/>
</dbReference>
<evidence type="ECO:0000256" key="4">
    <source>
        <dbReference type="ARBA" id="ARBA00022679"/>
    </source>
</evidence>
<feature type="domain" description="PAS" evidence="13">
    <location>
        <begin position="42"/>
        <end position="112"/>
    </location>
</feature>
<evidence type="ECO:0000256" key="10">
    <source>
        <dbReference type="SAM" id="Coils"/>
    </source>
</evidence>
<dbReference type="RefSeq" id="WP_093882679.1">
    <property type="nucleotide sequence ID" value="NZ_FOBS01000005.1"/>
</dbReference>
<feature type="domain" description="Response regulatory" evidence="12">
    <location>
        <begin position="795"/>
        <end position="911"/>
    </location>
</feature>
<dbReference type="Proteomes" id="UP000198744">
    <property type="component" value="Unassembled WGS sequence"/>
</dbReference>
<dbReference type="SMART" id="SM00387">
    <property type="entry name" value="HATPase_c"/>
    <property type="match status" value="1"/>
</dbReference>
<dbReference type="InterPro" id="IPR036097">
    <property type="entry name" value="HisK_dim/P_sf"/>
</dbReference>
<name>A0A1H7W3K2_9BACT</name>
<accession>A0A1H7W3K2</accession>
<evidence type="ECO:0000256" key="7">
    <source>
        <dbReference type="ARBA" id="ARBA00022840"/>
    </source>
</evidence>
<comment type="catalytic activity">
    <reaction evidence="1">
        <text>ATP + protein L-histidine = ADP + protein N-phospho-L-histidine.</text>
        <dbReference type="EC" id="2.7.13.3"/>
    </reaction>
</comment>
<dbReference type="Pfam" id="PF13426">
    <property type="entry name" value="PAS_9"/>
    <property type="match status" value="2"/>
</dbReference>
<evidence type="ECO:0000313" key="16">
    <source>
        <dbReference type="Proteomes" id="UP000198744"/>
    </source>
</evidence>
<evidence type="ECO:0000256" key="9">
    <source>
        <dbReference type="PROSITE-ProRule" id="PRU00169"/>
    </source>
</evidence>
<dbReference type="PROSITE" id="PS50113">
    <property type="entry name" value="PAC"/>
    <property type="match status" value="3"/>
</dbReference>
<dbReference type="SMART" id="SM00086">
    <property type="entry name" value="PAC"/>
    <property type="match status" value="4"/>
</dbReference>
<dbReference type="SMART" id="SM00091">
    <property type="entry name" value="PAS"/>
    <property type="match status" value="4"/>
</dbReference>
<dbReference type="InterPro" id="IPR005467">
    <property type="entry name" value="His_kinase_dom"/>
</dbReference>
<feature type="domain" description="PAC" evidence="14">
    <location>
        <begin position="250"/>
        <end position="301"/>
    </location>
</feature>
<evidence type="ECO:0000259" key="11">
    <source>
        <dbReference type="PROSITE" id="PS50109"/>
    </source>
</evidence>
<dbReference type="InterPro" id="IPR013767">
    <property type="entry name" value="PAS_fold"/>
</dbReference>
<keyword evidence="16" id="KW-1185">Reference proteome</keyword>
<feature type="domain" description="PAS" evidence="13">
    <location>
        <begin position="302"/>
        <end position="356"/>
    </location>
</feature>
<evidence type="ECO:0000256" key="1">
    <source>
        <dbReference type="ARBA" id="ARBA00000085"/>
    </source>
</evidence>
<dbReference type="InterPro" id="IPR001789">
    <property type="entry name" value="Sig_transdc_resp-reg_receiver"/>
</dbReference>
<dbReference type="Gene3D" id="3.30.450.20">
    <property type="entry name" value="PAS domain"/>
    <property type="match status" value="4"/>
</dbReference>
<feature type="coiled-coil region" evidence="10">
    <location>
        <begin position="159"/>
        <end position="186"/>
    </location>
</feature>
<dbReference type="Pfam" id="PF02518">
    <property type="entry name" value="HATPase_c"/>
    <property type="match status" value="1"/>
</dbReference>
<keyword evidence="4" id="KW-0808">Transferase</keyword>
<dbReference type="SUPFAM" id="SSF55874">
    <property type="entry name" value="ATPase domain of HSP90 chaperone/DNA topoisomerase II/histidine kinase"/>
    <property type="match status" value="1"/>
</dbReference>
<reference evidence="15 16" key="1">
    <citation type="submission" date="2016-10" db="EMBL/GenBank/DDBJ databases">
        <authorList>
            <person name="de Groot N.N."/>
        </authorList>
    </citation>
    <scope>NUCLEOTIDE SEQUENCE [LARGE SCALE GENOMIC DNA]</scope>
    <source>
        <strain evidence="15 16">DSM 8423</strain>
    </source>
</reference>
<protein>
    <recommendedName>
        <fullName evidence="2">histidine kinase</fullName>
        <ecNumber evidence="2">2.7.13.3</ecNumber>
    </recommendedName>
</protein>
<keyword evidence="7" id="KW-0067">ATP-binding</keyword>
<dbReference type="PROSITE" id="PS50109">
    <property type="entry name" value="HIS_KIN"/>
    <property type="match status" value="1"/>
</dbReference>
<proteinExistence type="predicted"/>
<evidence type="ECO:0000259" key="12">
    <source>
        <dbReference type="PROSITE" id="PS50110"/>
    </source>
</evidence>
<feature type="domain" description="PAC" evidence="14">
    <location>
        <begin position="123"/>
        <end position="175"/>
    </location>
</feature>
<dbReference type="InterPro" id="IPR000014">
    <property type="entry name" value="PAS"/>
</dbReference>
<dbReference type="Pfam" id="PF00989">
    <property type="entry name" value="PAS"/>
    <property type="match status" value="1"/>
</dbReference>
<evidence type="ECO:0000259" key="14">
    <source>
        <dbReference type="PROSITE" id="PS50113"/>
    </source>
</evidence>
<dbReference type="EC" id="2.7.13.3" evidence="2"/>